<accession>A0A2V5JWE4</accession>
<evidence type="ECO:0000259" key="1">
    <source>
        <dbReference type="Pfam" id="PF01832"/>
    </source>
</evidence>
<evidence type="ECO:0000313" key="2">
    <source>
        <dbReference type="EMBL" id="PYI51115.1"/>
    </source>
</evidence>
<keyword evidence="3" id="KW-1185">Reference proteome</keyword>
<comment type="caution">
    <text evidence="2">The sequence shown here is derived from an EMBL/GenBank/DDBJ whole genome shotgun (WGS) entry which is preliminary data.</text>
</comment>
<gene>
    <name evidence="2" type="ORF">DLM86_25830</name>
</gene>
<protein>
    <recommendedName>
        <fullName evidence="1">Mannosyl-glycoprotein endo-beta-N-acetylglucosamidase-like domain-containing protein</fullName>
    </recommendedName>
</protein>
<dbReference type="Pfam" id="PF01832">
    <property type="entry name" value="Glucosaminidase"/>
    <property type="match status" value="1"/>
</dbReference>
<feature type="domain" description="Mannosyl-glycoprotein endo-beta-N-acetylglucosamidase-like" evidence="1">
    <location>
        <begin position="42"/>
        <end position="126"/>
    </location>
</feature>
<dbReference type="AlphaFoldDB" id="A0A2V5JWE4"/>
<sequence>MVMGTVDGSGKTPILGASVANAFQMGEYLRRINPAAPNYASLYLEIGASYGVRGDLAFAQSLKETGFWRFGGSVRAEQNNFAGLGATSRTEGGASFATPELGIEAQIQHLYGYATTAPLPGGRPIVDPRFSLLQAAGLRGTAPYWEDLNGKWAVPGTNYGQDIVTLWKNIQAMPASSGGGGTTPEPENPDAWKREALDWLVRMQLINSEHDPDAPVTWAEFGTVLRRLREGL</sequence>
<dbReference type="EMBL" id="QJVJ01000014">
    <property type="protein sequence ID" value="PYI51115.1"/>
    <property type="molecule type" value="Genomic_DNA"/>
</dbReference>
<name>A0A2V5JWE4_9BACL</name>
<organism evidence="2 3">
    <name type="scientific">Paenibacillus flagellatus</name>
    <dbReference type="NCBI Taxonomy" id="2211139"/>
    <lineage>
        <taxon>Bacteria</taxon>
        <taxon>Bacillati</taxon>
        <taxon>Bacillota</taxon>
        <taxon>Bacilli</taxon>
        <taxon>Bacillales</taxon>
        <taxon>Paenibacillaceae</taxon>
        <taxon>Paenibacillus</taxon>
    </lineage>
</organism>
<dbReference type="Proteomes" id="UP000247476">
    <property type="component" value="Unassembled WGS sequence"/>
</dbReference>
<proteinExistence type="predicted"/>
<dbReference type="GO" id="GO:0004040">
    <property type="term" value="F:amidase activity"/>
    <property type="evidence" value="ECO:0007669"/>
    <property type="project" value="InterPro"/>
</dbReference>
<dbReference type="InterPro" id="IPR002901">
    <property type="entry name" value="MGlyc_endo_b_GlcNAc-like_dom"/>
</dbReference>
<reference evidence="2 3" key="1">
    <citation type="submission" date="2018-05" db="EMBL/GenBank/DDBJ databases">
        <title>Paenibacillus flagellatus sp. nov., isolated from selenium mineral soil.</title>
        <authorList>
            <person name="Dai X."/>
        </authorList>
    </citation>
    <scope>NUCLEOTIDE SEQUENCE [LARGE SCALE GENOMIC DNA]</scope>
    <source>
        <strain evidence="2 3">DXL2</strain>
    </source>
</reference>
<evidence type="ECO:0000313" key="3">
    <source>
        <dbReference type="Proteomes" id="UP000247476"/>
    </source>
</evidence>